<dbReference type="PANTHER" id="PTHR43406:SF1">
    <property type="entry name" value="TRYPTOPHAN SYNTHASE ALPHA CHAIN, CHLOROPLASTIC"/>
    <property type="match status" value="1"/>
</dbReference>
<dbReference type="PROSITE" id="PS00167">
    <property type="entry name" value="TRP_SYNTHASE_ALPHA"/>
    <property type="match status" value="1"/>
</dbReference>
<organism evidence="11 12">
    <name type="scientific">Methanofollis tationis</name>
    <dbReference type="NCBI Taxonomy" id="81417"/>
    <lineage>
        <taxon>Archaea</taxon>
        <taxon>Methanobacteriati</taxon>
        <taxon>Methanobacteriota</taxon>
        <taxon>Stenosarchaea group</taxon>
        <taxon>Methanomicrobia</taxon>
        <taxon>Methanomicrobiales</taxon>
        <taxon>Methanomicrobiaceae</taxon>
        <taxon>Methanofollis</taxon>
    </lineage>
</organism>
<reference evidence="11 12" key="1">
    <citation type="submission" date="2020-06" db="EMBL/GenBank/DDBJ databases">
        <title>Methanofollis fontis sp. nov., a methanogen isolated from marine sediments near a cold seep at Four-Way Closure Ridge offshore southwestern Taiwan.</title>
        <authorList>
            <person name="Chen S.-C."/>
            <person name="Teng N.-H."/>
            <person name="Lin Y.-S."/>
            <person name="Lai M.-C."/>
            <person name="Chen H.-H."/>
            <person name="Wang C.-C."/>
        </authorList>
    </citation>
    <scope>NUCLEOTIDE SEQUENCE [LARGE SCALE GENOMIC DNA]</scope>
    <source>
        <strain evidence="11 12">DSM 2702</strain>
    </source>
</reference>
<evidence type="ECO:0000256" key="6">
    <source>
        <dbReference type="ARBA" id="ARBA00023141"/>
    </source>
</evidence>
<feature type="active site" description="Proton acceptor" evidence="9">
    <location>
        <position position="46"/>
    </location>
</feature>
<protein>
    <recommendedName>
        <fullName evidence="9">Tryptophan synthase alpha chain</fullName>
        <ecNumber evidence="9">4.2.1.20</ecNumber>
    </recommendedName>
</protein>
<keyword evidence="12" id="KW-1185">Reference proteome</keyword>
<dbReference type="GO" id="GO:0005829">
    <property type="term" value="C:cytosol"/>
    <property type="evidence" value="ECO:0007669"/>
    <property type="project" value="TreeGrafter"/>
</dbReference>
<accession>A0A7K4HP27</accession>
<dbReference type="SUPFAM" id="SSF51366">
    <property type="entry name" value="Ribulose-phoshate binding barrel"/>
    <property type="match status" value="1"/>
</dbReference>
<name>A0A7K4HP27_9EURY</name>
<comment type="subunit">
    <text evidence="3 9">Tetramer of two alpha and two beta chains.</text>
</comment>
<keyword evidence="7 9" id="KW-0456">Lyase</keyword>
<evidence type="ECO:0000313" key="12">
    <source>
        <dbReference type="Proteomes" id="UP000570823"/>
    </source>
</evidence>
<dbReference type="InterPro" id="IPR013785">
    <property type="entry name" value="Aldolase_TIM"/>
</dbReference>
<dbReference type="RefSeq" id="WP_176788670.1">
    <property type="nucleotide sequence ID" value="NZ_JABXWR010000001.1"/>
</dbReference>
<dbReference type="Pfam" id="PF00290">
    <property type="entry name" value="Trp_syntA"/>
    <property type="match status" value="1"/>
</dbReference>
<dbReference type="EMBL" id="JABXWR010000001">
    <property type="protein sequence ID" value="NVO67035.1"/>
    <property type="molecule type" value="Genomic_DNA"/>
</dbReference>
<sequence length="268" mass="27454">MSRIAGAFAGAKRPFLVAYLVGGDPDPATSLAAAMAIVEGGADILEIGIPFTDPIADGPVIQEANVRALAGGMTTDKIFALVRAIRERSGVPIVLMTSYNPVYVRGDARFCHEARDAGADAVLITDLPPEESGAFDAAAREHALDRIFLVAPNTPPERLPLIAGLASGFLYLVSVQGVTGVRESLDPAIARRIAAVRSAASLPVAVGFGISRPEHVRAIADAGADAAIVGSAVVRIIGEHGGDAAAMQAALRAYVAGMAVAARRSGAL</sequence>
<keyword evidence="4 9" id="KW-0028">Amino-acid biosynthesis</keyword>
<dbReference type="OrthoDB" id="25658at2157"/>
<proteinExistence type="inferred from homology"/>
<feature type="active site" description="Proton acceptor" evidence="9">
    <location>
        <position position="57"/>
    </location>
</feature>
<evidence type="ECO:0000256" key="7">
    <source>
        <dbReference type="ARBA" id="ARBA00023239"/>
    </source>
</evidence>
<evidence type="ECO:0000256" key="2">
    <source>
        <dbReference type="ARBA" id="ARBA00004733"/>
    </source>
</evidence>
<dbReference type="InterPro" id="IPR018204">
    <property type="entry name" value="Trp_synthase_alpha_AS"/>
</dbReference>
<dbReference type="UniPathway" id="UPA00035">
    <property type="reaction ID" value="UER00044"/>
</dbReference>
<comment type="similarity">
    <text evidence="9 10">Belongs to the TrpA family.</text>
</comment>
<dbReference type="FunFam" id="3.20.20.70:FF:000037">
    <property type="entry name" value="Tryptophan synthase alpha chain"/>
    <property type="match status" value="1"/>
</dbReference>
<evidence type="ECO:0000256" key="10">
    <source>
        <dbReference type="RuleBase" id="RU003662"/>
    </source>
</evidence>
<keyword evidence="6 9" id="KW-0057">Aromatic amino acid biosynthesis</keyword>
<dbReference type="PANTHER" id="PTHR43406">
    <property type="entry name" value="TRYPTOPHAN SYNTHASE, ALPHA CHAIN"/>
    <property type="match status" value="1"/>
</dbReference>
<dbReference type="GO" id="GO:0004834">
    <property type="term" value="F:tryptophan synthase activity"/>
    <property type="evidence" value="ECO:0007669"/>
    <property type="project" value="UniProtKB-UniRule"/>
</dbReference>
<dbReference type="NCBIfam" id="TIGR00262">
    <property type="entry name" value="trpA"/>
    <property type="match status" value="1"/>
</dbReference>
<comment type="caution">
    <text evidence="11">The sequence shown here is derived from an EMBL/GenBank/DDBJ whole genome shotgun (WGS) entry which is preliminary data.</text>
</comment>
<dbReference type="InterPro" id="IPR011060">
    <property type="entry name" value="RibuloseP-bd_barrel"/>
</dbReference>
<evidence type="ECO:0000256" key="4">
    <source>
        <dbReference type="ARBA" id="ARBA00022605"/>
    </source>
</evidence>
<dbReference type="InterPro" id="IPR002028">
    <property type="entry name" value="Trp_synthase_suA"/>
</dbReference>
<comment type="catalytic activity">
    <reaction evidence="8 9">
        <text>(1S,2R)-1-C-(indol-3-yl)glycerol 3-phosphate + L-serine = D-glyceraldehyde 3-phosphate + L-tryptophan + H2O</text>
        <dbReference type="Rhea" id="RHEA:10532"/>
        <dbReference type="ChEBI" id="CHEBI:15377"/>
        <dbReference type="ChEBI" id="CHEBI:33384"/>
        <dbReference type="ChEBI" id="CHEBI:57912"/>
        <dbReference type="ChEBI" id="CHEBI:58866"/>
        <dbReference type="ChEBI" id="CHEBI:59776"/>
        <dbReference type="EC" id="4.2.1.20"/>
    </reaction>
</comment>
<evidence type="ECO:0000256" key="1">
    <source>
        <dbReference type="ARBA" id="ARBA00003365"/>
    </source>
</evidence>
<dbReference type="HAMAP" id="MF_00131">
    <property type="entry name" value="Trp_synth_alpha"/>
    <property type="match status" value="1"/>
</dbReference>
<dbReference type="CDD" id="cd04724">
    <property type="entry name" value="Tryptophan_synthase_alpha"/>
    <property type="match status" value="1"/>
</dbReference>
<evidence type="ECO:0000256" key="3">
    <source>
        <dbReference type="ARBA" id="ARBA00011270"/>
    </source>
</evidence>
<dbReference type="AlphaFoldDB" id="A0A7K4HP27"/>
<evidence type="ECO:0000256" key="5">
    <source>
        <dbReference type="ARBA" id="ARBA00022822"/>
    </source>
</evidence>
<comment type="pathway">
    <text evidence="2 9">Amino-acid biosynthesis; L-tryptophan biosynthesis; L-tryptophan from chorismate: step 5/5.</text>
</comment>
<dbReference type="Proteomes" id="UP000570823">
    <property type="component" value="Unassembled WGS sequence"/>
</dbReference>
<evidence type="ECO:0000256" key="9">
    <source>
        <dbReference type="HAMAP-Rule" id="MF_00131"/>
    </source>
</evidence>
<dbReference type="Gene3D" id="3.20.20.70">
    <property type="entry name" value="Aldolase class I"/>
    <property type="match status" value="1"/>
</dbReference>
<comment type="function">
    <text evidence="1 9">The alpha subunit is responsible for the aldol cleavage of indoleglycerol phosphate to indole and glyceraldehyde 3-phosphate.</text>
</comment>
<dbReference type="EC" id="4.2.1.20" evidence="9"/>
<gene>
    <name evidence="9" type="primary">trpA</name>
    <name evidence="11" type="ORF">HWN36_06875</name>
</gene>
<evidence type="ECO:0000313" key="11">
    <source>
        <dbReference type="EMBL" id="NVO67035.1"/>
    </source>
</evidence>
<keyword evidence="5 9" id="KW-0822">Tryptophan biosynthesis</keyword>
<evidence type="ECO:0000256" key="8">
    <source>
        <dbReference type="ARBA" id="ARBA00049047"/>
    </source>
</evidence>